<protein>
    <submittedName>
        <fullName evidence="10">MFS transporter</fullName>
    </submittedName>
</protein>
<evidence type="ECO:0000313" key="11">
    <source>
        <dbReference type="Proteomes" id="UP000076335"/>
    </source>
</evidence>
<dbReference type="SUPFAM" id="SSF103473">
    <property type="entry name" value="MFS general substrate transporter"/>
    <property type="match status" value="1"/>
</dbReference>
<feature type="compositionally biased region" description="Basic residues" evidence="7">
    <location>
        <begin position="545"/>
        <end position="554"/>
    </location>
</feature>
<keyword evidence="4 8" id="KW-0812">Transmembrane</keyword>
<evidence type="ECO:0000256" key="8">
    <source>
        <dbReference type="SAM" id="Phobius"/>
    </source>
</evidence>
<feature type="transmembrane region" description="Helical" evidence="8">
    <location>
        <begin position="62"/>
        <end position="82"/>
    </location>
</feature>
<feature type="transmembrane region" description="Helical" evidence="8">
    <location>
        <begin position="274"/>
        <end position="292"/>
    </location>
</feature>
<feature type="transmembrane region" description="Helical" evidence="8">
    <location>
        <begin position="390"/>
        <end position="409"/>
    </location>
</feature>
<dbReference type="PANTHER" id="PTHR23513">
    <property type="entry name" value="INTEGRAL MEMBRANE EFFLUX PROTEIN-RELATED"/>
    <property type="match status" value="1"/>
</dbReference>
<evidence type="ECO:0000256" key="7">
    <source>
        <dbReference type="SAM" id="MobiDB-lite"/>
    </source>
</evidence>
<comment type="subcellular location">
    <subcellularLocation>
        <location evidence="1">Cell membrane</location>
        <topology evidence="1">Multi-pass membrane protein</topology>
    </subcellularLocation>
</comment>
<feature type="transmembrane region" description="Helical" evidence="8">
    <location>
        <begin position="24"/>
        <end position="42"/>
    </location>
</feature>
<evidence type="ECO:0000259" key="9">
    <source>
        <dbReference type="PROSITE" id="PS50850"/>
    </source>
</evidence>
<feature type="transmembrane region" description="Helical" evidence="8">
    <location>
        <begin position="94"/>
        <end position="115"/>
    </location>
</feature>
<feature type="transmembrane region" description="Helical" evidence="8">
    <location>
        <begin position="153"/>
        <end position="172"/>
    </location>
</feature>
<gene>
    <name evidence="10" type="ORF">AUP42_08845</name>
</gene>
<dbReference type="RefSeq" id="WP_062947944.1">
    <property type="nucleotide sequence ID" value="NZ_LPVY01000002.1"/>
</dbReference>
<name>A0A154LAF4_9PROT</name>
<evidence type="ECO:0000256" key="1">
    <source>
        <dbReference type="ARBA" id="ARBA00004651"/>
    </source>
</evidence>
<feature type="region of interest" description="Disordered" evidence="7">
    <location>
        <begin position="535"/>
        <end position="554"/>
    </location>
</feature>
<keyword evidence="2" id="KW-0813">Transport</keyword>
<evidence type="ECO:0000256" key="5">
    <source>
        <dbReference type="ARBA" id="ARBA00022989"/>
    </source>
</evidence>
<dbReference type="Gene3D" id="1.20.1250.20">
    <property type="entry name" value="MFS general substrate transporter like domains"/>
    <property type="match status" value="1"/>
</dbReference>
<feature type="transmembrane region" description="Helical" evidence="8">
    <location>
        <begin position="121"/>
        <end position="141"/>
    </location>
</feature>
<feature type="transmembrane region" description="Helical" evidence="8">
    <location>
        <begin position="362"/>
        <end position="384"/>
    </location>
</feature>
<dbReference type="Proteomes" id="UP000076335">
    <property type="component" value="Unassembled WGS sequence"/>
</dbReference>
<evidence type="ECO:0000256" key="2">
    <source>
        <dbReference type="ARBA" id="ARBA00022448"/>
    </source>
</evidence>
<evidence type="ECO:0000256" key="6">
    <source>
        <dbReference type="ARBA" id="ARBA00023136"/>
    </source>
</evidence>
<evidence type="ECO:0000313" key="10">
    <source>
        <dbReference type="EMBL" id="KZB69002.1"/>
    </source>
</evidence>
<keyword evidence="5 8" id="KW-1133">Transmembrane helix</keyword>
<comment type="caution">
    <text evidence="10">The sequence shown here is derived from an EMBL/GenBank/DDBJ whole genome shotgun (WGS) entry which is preliminary data.</text>
</comment>
<evidence type="ECO:0000256" key="3">
    <source>
        <dbReference type="ARBA" id="ARBA00022475"/>
    </source>
</evidence>
<dbReference type="PANTHER" id="PTHR23513:SF11">
    <property type="entry name" value="STAPHYLOFERRIN A TRANSPORTER"/>
    <property type="match status" value="1"/>
</dbReference>
<dbReference type="InterPro" id="IPR036259">
    <property type="entry name" value="MFS_trans_sf"/>
</dbReference>
<dbReference type="CDD" id="cd06173">
    <property type="entry name" value="MFS_MefA_like"/>
    <property type="match status" value="1"/>
</dbReference>
<feature type="transmembrane region" description="Helical" evidence="8">
    <location>
        <begin position="328"/>
        <end position="350"/>
    </location>
</feature>
<dbReference type="GO" id="GO:0022857">
    <property type="term" value="F:transmembrane transporter activity"/>
    <property type="evidence" value="ECO:0007669"/>
    <property type="project" value="InterPro"/>
</dbReference>
<dbReference type="InterPro" id="IPR010290">
    <property type="entry name" value="TM_effector"/>
</dbReference>
<keyword evidence="3" id="KW-1003">Cell membrane</keyword>
<dbReference type="AlphaFoldDB" id="A0A154LAF4"/>
<keyword evidence="6 8" id="KW-0472">Membrane</keyword>
<feature type="transmembrane region" description="Helical" evidence="8">
    <location>
        <begin position="304"/>
        <end position="322"/>
    </location>
</feature>
<organism evidence="10 11">
    <name type="scientific">Thalassospira lucentensis</name>
    <dbReference type="NCBI Taxonomy" id="168935"/>
    <lineage>
        <taxon>Bacteria</taxon>
        <taxon>Pseudomonadati</taxon>
        <taxon>Pseudomonadota</taxon>
        <taxon>Alphaproteobacteria</taxon>
        <taxon>Rhodospirillales</taxon>
        <taxon>Thalassospiraceae</taxon>
        <taxon>Thalassospira</taxon>
    </lineage>
</organism>
<proteinExistence type="predicted"/>
<feature type="transmembrane region" description="Helical" evidence="8">
    <location>
        <begin position="242"/>
        <end position="262"/>
    </location>
</feature>
<reference evidence="10 11" key="1">
    <citation type="submission" date="2015-12" db="EMBL/GenBank/DDBJ databases">
        <title>Genome sequence of Thalassospira lucentensis MCCC 1A02072.</title>
        <authorList>
            <person name="Lu L."/>
            <person name="Lai Q."/>
            <person name="Shao Z."/>
            <person name="Qian P."/>
        </authorList>
    </citation>
    <scope>NUCLEOTIDE SEQUENCE [LARGE SCALE GENOMIC DNA]</scope>
    <source>
        <strain evidence="10 11">MCCC 1A02072</strain>
    </source>
</reference>
<evidence type="ECO:0000256" key="4">
    <source>
        <dbReference type="ARBA" id="ARBA00022692"/>
    </source>
</evidence>
<feature type="transmembrane region" description="Helical" evidence="8">
    <location>
        <begin position="178"/>
        <end position="204"/>
    </location>
</feature>
<dbReference type="GO" id="GO:0005886">
    <property type="term" value="C:plasma membrane"/>
    <property type="evidence" value="ECO:0007669"/>
    <property type="project" value="UniProtKB-SubCell"/>
</dbReference>
<dbReference type="InterPro" id="IPR020846">
    <property type="entry name" value="MFS_dom"/>
</dbReference>
<sequence length="554" mass="58475">MENNANPKQTEGMPGIPSSPWEPFRFRAFTVLWVATVVSNIGTWMNDVGAGWLMASLDPSPAAVSLVQAATTLPVFLFALLAGALADMFDRRKLLVLVNLVMAGTATAFALLVYLEAATPSVLIGVTFILGTCAAFVAPAWQAIVPSLVPKHALQAAIALNSTGINVSRAIGPALAGVLIVSVGIYAPFALNAISFIGIILALFTWKATQENSSTLPREHVLPAIVAGVRYALHSAPLKATLIRAVVFFLFASAYWALLPLIAKTSLGGDASSYGTLVGAVGVGAVLGALLLPKMRRRFGPDVVAMAGTIGTACVLVVFAVVPNLVAAAAGSLLAGASWIAVLSTLNSSAQTALPSWVRARGLSVFITVFFGAMSLGSIVWGQIAEVLGIPSALMIAAAGAVILIPITWSMKLGQGEKLDLAPSAHWPSPVVVHENAGERSPVMTMIAYQVPAENHQRFLELAKNLSHARKRSGAYSWGIMQNAEHPDQFTEYFLETSWLNHLRHHERVSGSDRVIQDEIRTLLIPNTKPAVSHLLGATAPVKPKSGKSKGSKK</sequence>
<dbReference type="EMBL" id="LPVY01000002">
    <property type="protein sequence ID" value="KZB69002.1"/>
    <property type="molecule type" value="Genomic_DNA"/>
</dbReference>
<dbReference type="PROSITE" id="PS50850">
    <property type="entry name" value="MFS"/>
    <property type="match status" value="1"/>
</dbReference>
<feature type="domain" description="Major facilitator superfamily (MFS) profile" evidence="9">
    <location>
        <begin position="28"/>
        <end position="416"/>
    </location>
</feature>
<dbReference type="Pfam" id="PF05977">
    <property type="entry name" value="MFS_3"/>
    <property type="match status" value="1"/>
</dbReference>
<accession>A0A154LAF4</accession>